<dbReference type="Proteomes" id="UP000739411">
    <property type="component" value="Unassembled WGS sequence"/>
</dbReference>
<accession>A0A935K430</accession>
<comment type="caution">
    <text evidence="2">The sequence shown here is derived from an EMBL/GenBank/DDBJ whole genome shotgun (WGS) entry which is preliminary data.</text>
</comment>
<dbReference type="AlphaFoldDB" id="A0A935K430"/>
<evidence type="ECO:0000313" key="3">
    <source>
        <dbReference type="Proteomes" id="UP000739411"/>
    </source>
</evidence>
<sequence>MSFKNETKLLADRRRSEDRRKSASGANTHALERRFEMQRRVLNLDALSVDEWLADHQPKDGLSRQMGVFSK</sequence>
<evidence type="ECO:0000313" key="2">
    <source>
        <dbReference type="EMBL" id="MBK7416249.1"/>
    </source>
</evidence>
<feature type="compositionally biased region" description="Basic and acidic residues" evidence="1">
    <location>
        <begin position="1"/>
        <end position="21"/>
    </location>
</feature>
<gene>
    <name evidence="2" type="ORF">IPJ38_15270</name>
</gene>
<feature type="region of interest" description="Disordered" evidence="1">
    <location>
        <begin position="1"/>
        <end position="31"/>
    </location>
</feature>
<dbReference type="EMBL" id="JADJMS010000036">
    <property type="protein sequence ID" value="MBK7416249.1"/>
    <property type="molecule type" value="Genomic_DNA"/>
</dbReference>
<reference evidence="2 3" key="1">
    <citation type="submission" date="2020-10" db="EMBL/GenBank/DDBJ databases">
        <title>Connecting structure to function with the recovery of over 1000 high-quality activated sludge metagenome-assembled genomes encoding full-length rRNA genes using long-read sequencing.</title>
        <authorList>
            <person name="Singleton C.M."/>
            <person name="Petriglieri F."/>
            <person name="Kristensen J.M."/>
            <person name="Kirkegaard R.H."/>
            <person name="Michaelsen T.Y."/>
            <person name="Andersen M.H."/>
            <person name="Karst S.M."/>
            <person name="Dueholm M.S."/>
            <person name="Nielsen P.H."/>
            <person name="Albertsen M."/>
        </authorList>
    </citation>
    <scope>NUCLEOTIDE SEQUENCE [LARGE SCALE GENOMIC DNA]</scope>
    <source>
        <strain evidence="2">EsbW_18-Q3-R4-48_BATAC.463</strain>
    </source>
</reference>
<protein>
    <submittedName>
        <fullName evidence="2">Uncharacterized protein</fullName>
    </submittedName>
</protein>
<name>A0A935K430_9RHOO</name>
<organism evidence="2 3">
    <name type="scientific">Candidatus Dechloromonas phosphorivorans</name>
    <dbReference type="NCBI Taxonomy" id="2899244"/>
    <lineage>
        <taxon>Bacteria</taxon>
        <taxon>Pseudomonadati</taxon>
        <taxon>Pseudomonadota</taxon>
        <taxon>Betaproteobacteria</taxon>
        <taxon>Rhodocyclales</taxon>
        <taxon>Azonexaceae</taxon>
        <taxon>Dechloromonas</taxon>
    </lineage>
</organism>
<evidence type="ECO:0000256" key="1">
    <source>
        <dbReference type="SAM" id="MobiDB-lite"/>
    </source>
</evidence>
<proteinExistence type="predicted"/>